<dbReference type="InterPro" id="IPR039793">
    <property type="entry name" value="UROS/Hem4"/>
</dbReference>
<dbReference type="Proteomes" id="UP000465812">
    <property type="component" value="Chromosome"/>
</dbReference>
<evidence type="ECO:0000256" key="2">
    <source>
        <dbReference type="PROSITE-ProRule" id="PRU01091"/>
    </source>
</evidence>
<sequence length="414" mass="44005">MSGLATRAMPQQLTGNATETSQAYTLHMAPQLAPPDSAPLTGYRIAVTSANRAEELCALLRRNGAEVSSAAAINIIALPEDDDLQNHTEAVIAEPPDILVAHTGIGFRGWVAAADGWGLATQLLASLSKSRIVARGPKATGALRAAGLHEEWSPKSESSREVLRYLLESDVAGKRIAVQLHGAADGWDPFPDFINGLRSAGAQVVPIHVYRWKPTPAGGDFDQLVASVARRQFDAVTFTSAPAGAALLERSRELGIEDQLLQALRSDVHAMCVGPVTAQPLMRAGIPTSSPERMRLGALARHIAQQLPPLRSCTIRAAGHDIEIRGTCVLVDGAVKSLSGSGMATLRALAQRPGDVVARNDLLRVLPGNSNDPHAVDTAVLRLRTALGDKSIVATVVKRGYRLAIDHSEESPWH</sequence>
<dbReference type="PROSITE" id="PS51755">
    <property type="entry name" value="OMPR_PHOB"/>
    <property type="match status" value="1"/>
</dbReference>
<dbReference type="PANTHER" id="PTHR40082">
    <property type="entry name" value="BLR5956 PROTEIN"/>
    <property type="match status" value="1"/>
</dbReference>
<protein>
    <submittedName>
        <fullName evidence="4">Transcriptional regulator</fullName>
    </submittedName>
</protein>
<name>A0ABM7JV98_MYCNT</name>
<dbReference type="InterPro" id="IPR036388">
    <property type="entry name" value="WH-like_DNA-bd_sf"/>
</dbReference>
<feature type="DNA-binding region" description="OmpR/PhoB-type" evidence="2">
    <location>
        <begin position="312"/>
        <end position="405"/>
    </location>
</feature>
<dbReference type="SUPFAM" id="SSF46894">
    <property type="entry name" value="C-terminal effector domain of the bipartite response regulators"/>
    <property type="match status" value="1"/>
</dbReference>
<dbReference type="InterPro" id="IPR003754">
    <property type="entry name" value="4pyrrol_synth_uPrphyn_synth"/>
</dbReference>
<keyword evidence="1 2" id="KW-0238">DNA-binding</keyword>
<accession>A0ABM7JV98</accession>
<keyword evidence="5" id="KW-1185">Reference proteome</keyword>
<dbReference type="PANTHER" id="PTHR40082:SF1">
    <property type="entry name" value="BLR5956 PROTEIN"/>
    <property type="match status" value="1"/>
</dbReference>
<organism evidence="4 5">
    <name type="scientific">Mycobacterium mantenii</name>
    <dbReference type="NCBI Taxonomy" id="560555"/>
    <lineage>
        <taxon>Bacteria</taxon>
        <taxon>Bacillati</taxon>
        <taxon>Actinomycetota</taxon>
        <taxon>Actinomycetes</taxon>
        <taxon>Mycobacteriales</taxon>
        <taxon>Mycobacteriaceae</taxon>
        <taxon>Mycobacterium</taxon>
        <taxon>Mycobacterium avium complex (MAC)</taxon>
    </lineage>
</organism>
<dbReference type="Pfam" id="PF02602">
    <property type="entry name" value="HEM4"/>
    <property type="match status" value="1"/>
</dbReference>
<dbReference type="InterPro" id="IPR016032">
    <property type="entry name" value="Sig_transdc_resp-reg_C-effctor"/>
</dbReference>
<dbReference type="InterPro" id="IPR001867">
    <property type="entry name" value="OmpR/PhoB-type_DNA-bd"/>
</dbReference>
<dbReference type="CDD" id="cd00383">
    <property type="entry name" value="trans_reg_C"/>
    <property type="match status" value="1"/>
</dbReference>
<gene>
    <name evidence="4" type="ORF">MMAN_36280</name>
</gene>
<dbReference type="CDD" id="cd06578">
    <property type="entry name" value="HemD"/>
    <property type="match status" value="1"/>
</dbReference>
<dbReference type="InterPro" id="IPR036108">
    <property type="entry name" value="4pyrrol_syn_uPrphyn_synt_sf"/>
</dbReference>
<feature type="domain" description="OmpR/PhoB-type" evidence="3">
    <location>
        <begin position="312"/>
        <end position="405"/>
    </location>
</feature>
<evidence type="ECO:0000313" key="4">
    <source>
        <dbReference type="EMBL" id="BBY39494.1"/>
    </source>
</evidence>
<dbReference type="Gene3D" id="1.10.10.10">
    <property type="entry name" value="Winged helix-like DNA-binding domain superfamily/Winged helix DNA-binding domain"/>
    <property type="match status" value="1"/>
</dbReference>
<dbReference type="SUPFAM" id="SSF69618">
    <property type="entry name" value="HemD-like"/>
    <property type="match status" value="1"/>
</dbReference>
<dbReference type="EMBL" id="AP022590">
    <property type="protein sequence ID" value="BBY39494.1"/>
    <property type="molecule type" value="Genomic_DNA"/>
</dbReference>
<evidence type="ECO:0000256" key="1">
    <source>
        <dbReference type="ARBA" id="ARBA00023125"/>
    </source>
</evidence>
<reference evidence="4 5" key="1">
    <citation type="journal article" date="2019" name="Emerg. Microbes Infect.">
        <title>Comprehensive subspecies identification of 175 nontuberculous mycobacteria species based on 7547 genomic profiles.</title>
        <authorList>
            <person name="Matsumoto Y."/>
            <person name="Kinjo T."/>
            <person name="Motooka D."/>
            <person name="Nabeya D."/>
            <person name="Jung N."/>
            <person name="Uechi K."/>
            <person name="Horii T."/>
            <person name="Iida T."/>
            <person name="Fujita J."/>
            <person name="Nakamura S."/>
        </authorList>
    </citation>
    <scope>NUCLEOTIDE SEQUENCE [LARGE SCALE GENOMIC DNA]</scope>
    <source>
        <strain evidence="4 5">JCM 18113</strain>
    </source>
</reference>
<dbReference type="SMART" id="SM00862">
    <property type="entry name" value="Trans_reg_C"/>
    <property type="match status" value="1"/>
</dbReference>
<evidence type="ECO:0000313" key="5">
    <source>
        <dbReference type="Proteomes" id="UP000465812"/>
    </source>
</evidence>
<proteinExistence type="predicted"/>
<dbReference type="NCBIfam" id="NF005568">
    <property type="entry name" value="PRK07239.1"/>
    <property type="match status" value="1"/>
</dbReference>
<evidence type="ECO:0000259" key="3">
    <source>
        <dbReference type="PROSITE" id="PS51755"/>
    </source>
</evidence>
<dbReference type="Gene3D" id="3.40.50.10090">
    <property type="match status" value="2"/>
</dbReference>
<dbReference type="Pfam" id="PF00486">
    <property type="entry name" value="Trans_reg_C"/>
    <property type="match status" value="1"/>
</dbReference>